<accession>A0A6P9E995</accession>
<dbReference type="Pfam" id="PF00631">
    <property type="entry name" value="G-gamma"/>
    <property type="match status" value="1"/>
</dbReference>
<evidence type="ECO:0000313" key="7">
    <source>
        <dbReference type="Proteomes" id="UP000235220"/>
    </source>
</evidence>
<name>A0A6P9E995_JUGRE</name>
<evidence type="ECO:0000313" key="8">
    <source>
        <dbReference type="RefSeq" id="XP_035539357.1"/>
    </source>
</evidence>
<evidence type="ECO:0000256" key="3">
    <source>
        <dbReference type="ARBA" id="ARBA00023054"/>
    </source>
</evidence>
<organism evidence="7 8">
    <name type="scientific">Juglans regia</name>
    <name type="common">English walnut</name>
    <dbReference type="NCBI Taxonomy" id="51240"/>
    <lineage>
        <taxon>Eukaryota</taxon>
        <taxon>Viridiplantae</taxon>
        <taxon>Streptophyta</taxon>
        <taxon>Embryophyta</taxon>
        <taxon>Tracheophyta</taxon>
        <taxon>Spermatophyta</taxon>
        <taxon>Magnoliopsida</taxon>
        <taxon>eudicotyledons</taxon>
        <taxon>Gunneridae</taxon>
        <taxon>Pentapetalae</taxon>
        <taxon>rosids</taxon>
        <taxon>fabids</taxon>
        <taxon>Fagales</taxon>
        <taxon>Juglandaceae</taxon>
        <taxon>Juglans</taxon>
    </lineage>
</organism>
<reference evidence="8" key="1">
    <citation type="submission" date="2025-08" db="UniProtKB">
        <authorList>
            <consortium name="RefSeq"/>
        </authorList>
    </citation>
    <scope>IDENTIFICATION</scope>
    <source>
        <tissue evidence="8">Leaves</tissue>
    </source>
</reference>
<dbReference type="InterPro" id="IPR015898">
    <property type="entry name" value="G-protein_gamma-like_dom"/>
</dbReference>
<dbReference type="SMART" id="SM01224">
    <property type="entry name" value="G_gamma"/>
    <property type="match status" value="1"/>
</dbReference>
<dbReference type="GeneID" id="109005101"/>
<keyword evidence="3" id="KW-0175">Coiled coil</keyword>
<evidence type="ECO:0000256" key="1">
    <source>
        <dbReference type="ARBA" id="ARBA00004236"/>
    </source>
</evidence>
<dbReference type="InterPro" id="IPR045878">
    <property type="entry name" value="GG1/2"/>
</dbReference>
<dbReference type="InParanoid" id="A0A6P9E995"/>
<dbReference type="GO" id="GO:0005886">
    <property type="term" value="C:plasma membrane"/>
    <property type="evidence" value="ECO:0007669"/>
    <property type="project" value="UniProtKB-SubCell"/>
</dbReference>
<keyword evidence="5" id="KW-0807">Transducer</keyword>
<evidence type="ECO:0000256" key="2">
    <source>
        <dbReference type="ARBA" id="ARBA00022475"/>
    </source>
</evidence>
<dbReference type="FunCoup" id="A0A6P9E995">
    <property type="interactions" value="407"/>
</dbReference>
<evidence type="ECO:0000256" key="5">
    <source>
        <dbReference type="ARBA" id="ARBA00023224"/>
    </source>
</evidence>
<proteinExistence type="predicted"/>
<evidence type="ECO:0000256" key="4">
    <source>
        <dbReference type="ARBA" id="ARBA00023136"/>
    </source>
</evidence>
<dbReference type="RefSeq" id="XP_035539357.1">
    <property type="nucleotide sequence ID" value="XM_035683464.1"/>
</dbReference>
<feature type="domain" description="G protein gamma" evidence="6">
    <location>
        <begin position="66"/>
        <end position="141"/>
    </location>
</feature>
<dbReference type="Proteomes" id="UP000235220">
    <property type="component" value="Chromosome 12"/>
</dbReference>
<keyword evidence="4" id="KW-0472">Membrane</keyword>
<comment type="subcellular location">
    <subcellularLocation>
        <location evidence="1">Cell membrane</location>
    </subcellularLocation>
</comment>
<dbReference type="PANTHER" id="PTHR35129">
    <property type="entry name" value="GUANINE NUCLEOTIDE-BINDING PROTEIN SUBUNIT GAMMA 1"/>
    <property type="match status" value="1"/>
</dbReference>
<keyword evidence="7" id="KW-1185">Reference proteome</keyword>
<dbReference type="PANTHER" id="PTHR35129:SF6">
    <property type="entry name" value="G PROTEIN GAMMA DOMAIN-CONTAINING PROTEIN"/>
    <property type="match status" value="1"/>
</dbReference>
<protein>
    <submittedName>
        <fullName evidence="8">Guanine nucleotide-binding protein subunit gamma 2-like isoform X1</fullName>
    </submittedName>
</protein>
<evidence type="ECO:0000259" key="6">
    <source>
        <dbReference type="SMART" id="SM01224"/>
    </source>
</evidence>
<dbReference type="AlphaFoldDB" id="A0A6P9E995"/>
<keyword evidence="2" id="KW-1003">Cell membrane</keyword>
<dbReference type="OrthoDB" id="1934467at2759"/>
<gene>
    <name evidence="8" type="primary">LOC109005101</name>
</gene>
<dbReference type="GO" id="GO:0007186">
    <property type="term" value="P:G protein-coupled receptor signaling pathway"/>
    <property type="evidence" value="ECO:0007669"/>
    <property type="project" value="InterPro"/>
</dbReference>
<sequence length="141" mass="16446">MLMMQSGRSGSARPITHLDYSLSAFDTRGKHRIQAEIKRLEQEARFLEFISLDLLQLALGHGKLFCDSHFHRVRTFWKKSEEELEQLEKMESASSSCKEMLSNVEPRPDPLLPMTNGPINPFWDRWFEGPQDSKGCRCWIF</sequence>